<dbReference type="GO" id="GO:0015031">
    <property type="term" value="P:protein transport"/>
    <property type="evidence" value="ECO:0007669"/>
    <property type="project" value="UniProtKB-KW"/>
</dbReference>
<name>F6JSA2_9PAST</name>
<dbReference type="InterPro" id="IPR005594">
    <property type="entry name" value="YadA_C"/>
</dbReference>
<feature type="domain" description="Trimeric autotransporter adhesin YadA-like stalk" evidence="13">
    <location>
        <begin position="806"/>
        <end position="846"/>
    </location>
</feature>
<evidence type="ECO:0000256" key="9">
    <source>
        <dbReference type="ARBA" id="ARBA00023136"/>
    </source>
</evidence>
<dbReference type="Pfam" id="PF13018">
    <property type="entry name" value="ESPR"/>
    <property type="match status" value="1"/>
</dbReference>
<keyword evidence="9" id="KW-0472">Membrane</keyword>
<keyword evidence="5" id="KW-1134">Transmembrane beta strand</keyword>
<evidence type="ECO:0000313" key="15">
    <source>
        <dbReference type="EMBL" id="ADG46880.1"/>
    </source>
</evidence>
<feature type="domain" description="Trimeric autotransporter adhesin YadA-like head" evidence="12">
    <location>
        <begin position="584"/>
        <end position="608"/>
    </location>
</feature>
<feature type="domain" description="Trimeric autotransporter adhesin YadA-like head" evidence="12">
    <location>
        <begin position="656"/>
        <end position="676"/>
    </location>
</feature>
<dbReference type="CDD" id="cd12820">
    <property type="entry name" value="LbR_YadA-like"/>
    <property type="match status" value="1"/>
</dbReference>
<dbReference type="Gene3D" id="3.30.1300.30">
    <property type="entry name" value="GSPII I/J protein-like"/>
    <property type="match status" value="1"/>
</dbReference>
<dbReference type="Pfam" id="PF05658">
    <property type="entry name" value="YadA_head"/>
    <property type="match status" value="11"/>
</dbReference>
<dbReference type="GO" id="GO:0009986">
    <property type="term" value="C:cell surface"/>
    <property type="evidence" value="ECO:0007669"/>
    <property type="project" value="UniProtKB-SubCell"/>
</dbReference>
<keyword evidence="7" id="KW-0732">Signal</keyword>
<evidence type="ECO:0000259" key="12">
    <source>
        <dbReference type="Pfam" id="PF05658"/>
    </source>
</evidence>
<feature type="domain" description="Trimeric autotransporter adhesin YadA-like head" evidence="12">
    <location>
        <begin position="707"/>
        <end position="731"/>
    </location>
</feature>
<reference evidence="15" key="1">
    <citation type="journal article" date="2014" name="J. Bacteriol.">
        <title>The haemophilus cryptic genospecies cha adhesin has at least two variants that differ in host cell binding, bacterial aggregation, and biofilm formation properties.</title>
        <authorList>
            <person name="McCann J.R."/>
            <person name="Sheets A.J."/>
            <person name="Grass S."/>
            <person name="St Geme J.W.III."/>
        </authorList>
    </citation>
    <scope>NUCLEOTIDE SEQUENCE</scope>
    <source>
        <strain evidence="15">1610</strain>
    </source>
</reference>
<evidence type="ECO:0000256" key="4">
    <source>
        <dbReference type="ARBA" id="ARBA00022448"/>
    </source>
</evidence>
<dbReference type="SUPFAM" id="SSF54523">
    <property type="entry name" value="Pili subunits"/>
    <property type="match status" value="1"/>
</dbReference>
<keyword evidence="6" id="KW-0812">Transmembrane</keyword>
<feature type="domain" description="Trimeric autotransporter adhesin YadA-like stalk" evidence="13">
    <location>
        <begin position="981"/>
        <end position="1018"/>
    </location>
</feature>
<proteinExistence type="inferred from homology"/>
<dbReference type="InterPro" id="IPR024973">
    <property type="entry name" value="ESPR"/>
</dbReference>
<comment type="subcellular location">
    <subcellularLocation>
        <location evidence="2">Cell outer membrane</location>
    </subcellularLocation>
    <subcellularLocation>
        <location evidence="1">Cell surface</location>
    </subcellularLocation>
</comment>
<dbReference type="InterPro" id="IPR008640">
    <property type="entry name" value="Adhesin_Head_dom"/>
</dbReference>
<feature type="domain" description="ESPR" evidence="14">
    <location>
        <begin position="1"/>
        <end position="36"/>
    </location>
</feature>
<dbReference type="Gene3D" id="1.20.5.170">
    <property type="match status" value="1"/>
</dbReference>
<dbReference type="SUPFAM" id="SSF101967">
    <property type="entry name" value="Adhesin YadA, collagen-binding domain"/>
    <property type="match status" value="5"/>
</dbReference>
<evidence type="ECO:0000259" key="11">
    <source>
        <dbReference type="Pfam" id="PF03895"/>
    </source>
</evidence>
<dbReference type="Pfam" id="PF03895">
    <property type="entry name" value="YadA_anchor"/>
    <property type="match status" value="1"/>
</dbReference>
<evidence type="ECO:0000256" key="2">
    <source>
        <dbReference type="ARBA" id="ARBA00004442"/>
    </source>
</evidence>
<feature type="domain" description="Trimeric autotransporter adhesin YadA-like head" evidence="12">
    <location>
        <begin position="679"/>
        <end position="705"/>
    </location>
</feature>
<dbReference type="AlphaFoldDB" id="F6JSA2"/>
<dbReference type="InterPro" id="IPR011049">
    <property type="entry name" value="Serralysin-like_metalloprot_C"/>
</dbReference>
<evidence type="ECO:0000259" key="14">
    <source>
        <dbReference type="Pfam" id="PF13018"/>
    </source>
</evidence>
<feature type="domain" description="Trimeric autotransporter adhesin YadA-like stalk" evidence="13">
    <location>
        <begin position="404"/>
        <end position="447"/>
    </location>
</feature>
<feature type="domain" description="Trimeric autotransporter adhesin YadA-like head" evidence="12">
    <location>
        <begin position="510"/>
        <end position="536"/>
    </location>
</feature>
<dbReference type="GO" id="GO:0009279">
    <property type="term" value="C:cell outer membrane"/>
    <property type="evidence" value="ECO:0007669"/>
    <property type="project" value="UniProtKB-SubCell"/>
</dbReference>
<evidence type="ECO:0000256" key="6">
    <source>
        <dbReference type="ARBA" id="ARBA00022692"/>
    </source>
</evidence>
<feature type="domain" description="Trimeric autotransporter adhesin YadA-like head" evidence="12">
    <location>
        <begin position="335"/>
        <end position="359"/>
    </location>
</feature>
<dbReference type="EMBL" id="GU171279">
    <property type="protein sequence ID" value="ADG46880.1"/>
    <property type="molecule type" value="Genomic_DNA"/>
</dbReference>
<feature type="domain" description="Trimeric autotransporter adhesin YadA-like head" evidence="12">
    <location>
        <begin position="937"/>
        <end position="963"/>
    </location>
</feature>
<dbReference type="Gene3D" id="2.150.10.10">
    <property type="entry name" value="Serralysin-like metalloprotease, C-terminal"/>
    <property type="match status" value="6"/>
</dbReference>
<feature type="domain" description="Trimeric autotransporter adhesin YadA-like head" evidence="12">
    <location>
        <begin position="626"/>
        <end position="648"/>
    </location>
</feature>
<organism evidence="15">
    <name type="scientific">Haemophilus sp. 1610</name>
    <dbReference type="NCBI Taxonomy" id="762513"/>
    <lineage>
        <taxon>Bacteria</taxon>
        <taxon>Pseudomonadati</taxon>
        <taxon>Pseudomonadota</taxon>
        <taxon>Gammaproteobacteria</taxon>
        <taxon>Pasteurellales</taxon>
        <taxon>Pasteurellaceae</taxon>
        <taxon>Haemophilus</taxon>
    </lineage>
</organism>
<keyword evidence="4" id="KW-0813">Transport</keyword>
<evidence type="ECO:0000256" key="1">
    <source>
        <dbReference type="ARBA" id="ARBA00004241"/>
    </source>
</evidence>
<dbReference type="Pfam" id="PF05662">
    <property type="entry name" value="YadA_stalk"/>
    <property type="match status" value="3"/>
</dbReference>
<keyword evidence="10" id="KW-0998">Cell outer membrane</keyword>
<evidence type="ECO:0000256" key="3">
    <source>
        <dbReference type="ARBA" id="ARBA00005848"/>
    </source>
</evidence>
<sequence length="1092" mass="109293">MNKIFKIIWNKTTQRLEVVSELAKSQGKATVSTDKRSPISFTPKFKLSLISSLIIGITSIPVIAATPAEWADNIRWNNYPDNATIKGAFELGTSNKYGPELSRDKEKAFIVGADNRLNTPASGLSLNVVGRGNLVKYGNRVNIFGDSNNIYGDNGVHGDLLVLGTNNKLENPTNYGLVIGHKNNLNNSPFGIGNELTLSGGGRAIGRNITLDKLKFNGGFRPDDSAGLAFGESINAFGNHLVVGRDINVDKKNNSANTNNPNDKNLARSTVLRRSVFFGDSITSDGAINSVFIGRSITSSGSESTKNQVGVGSNITFSSGLSNATAIGSHLTVKATDATAIGTRATAENIGDIALGADSTTTGATNTLSAWNVGGTNLANSYNANIKSTNNGVVSVGSSSVRRQIKNVAAGDVSATSTDAVNGAQLYHAATALNKLATDAKTTAVAADKKAGAASTAASTAASKADAAQTTANKAKTAADGAAAAVNNSYLHVNSSKTGNRAALNETASATGENSIALGPNATASGASSIAIGDEASSTAAGTVSIGQNAINRANNSTVIGRNAQVTKDSTDSVAIGLGSIVTSTSATAIGKNANASGASSISIGQNTLTKNSATIAVGYNITAVANNATAVGSYTNATGEASVALGYKIEAGSWATAVGSNTKATGSTSAAFGNNVIASGESSLALGYQSKATANWAVSVGGGSQANGVNSTSVGRGALAAGEQATAIGAVANAGKDKSLALGRGATANTAEGDVAIGDSSLTAEVNPISELTIGNTKVSDSFQKATKNGVVSVGRNDKTRIKRQIQNVGAGDVSATSTDAINGSQLYHVATALNTLATDAKTAAAVADSKATVASTAASTADSKATVASTAAAVADSKAEAVKETINRSGLEIDGQNTKIGSGSTYAGGSNATAIGGSAKATAENTTAVGQGSEATAKGATAIGQGAKATAENAVAIGTGSVAAEANTVSIGSQGNERRITNVAAGVNPTDAANVGQVNAVENRINNKLGKFDKKLRSGVASAVAVANIPQVTIPGANMVALGVGNYKGQSAVAVGYSRASDSNRVIIKMTAGASTQRDYTFGAGIGYQW</sequence>
<evidence type="ECO:0000256" key="8">
    <source>
        <dbReference type="ARBA" id="ARBA00022927"/>
    </source>
</evidence>
<dbReference type="InterPro" id="IPR008635">
    <property type="entry name" value="Coiled_stalk_dom"/>
</dbReference>
<keyword evidence="8" id="KW-0653">Protein transport</keyword>
<accession>F6JSA2</accession>
<feature type="domain" description="Trimeric autotransporter adhesin YadA-like head" evidence="12">
    <location>
        <begin position="555"/>
        <end position="580"/>
    </location>
</feature>
<feature type="domain" description="Trimeric autotransporter adhesin YadA-like head" evidence="12">
    <location>
        <begin position="737"/>
        <end position="762"/>
    </location>
</feature>
<evidence type="ECO:0000259" key="13">
    <source>
        <dbReference type="Pfam" id="PF05662"/>
    </source>
</evidence>
<protein>
    <submittedName>
        <fullName evidence="15">Trimeric autotransporter adhesin Cha2</fullName>
    </submittedName>
</protein>
<evidence type="ECO:0000256" key="10">
    <source>
        <dbReference type="ARBA" id="ARBA00023237"/>
    </source>
</evidence>
<evidence type="ECO:0000256" key="7">
    <source>
        <dbReference type="ARBA" id="ARBA00022729"/>
    </source>
</evidence>
<feature type="domain" description="Trimeric autotransporter adhesin YadA-like C-terminal membrane anchor" evidence="11">
    <location>
        <begin position="1032"/>
        <end position="1092"/>
    </location>
</feature>
<evidence type="ECO:0000256" key="5">
    <source>
        <dbReference type="ARBA" id="ARBA00022452"/>
    </source>
</evidence>
<comment type="similarity">
    <text evidence="3">Belongs to the autotransporter-2 (AT-2) (TC 1.B.40) family.</text>
</comment>
<dbReference type="InterPro" id="IPR045584">
    <property type="entry name" value="Pilin-like"/>
</dbReference>
<feature type="domain" description="Trimeric autotransporter adhesin YadA-like head" evidence="12">
    <location>
        <begin position="909"/>
        <end position="935"/>
    </location>
</feature>